<feature type="transmembrane region" description="Helical" evidence="6">
    <location>
        <begin position="58"/>
        <end position="80"/>
    </location>
</feature>
<evidence type="ECO:0000256" key="4">
    <source>
        <dbReference type="ARBA" id="ARBA00022989"/>
    </source>
</evidence>
<feature type="transmembrane region" description="Helical" evidence="6">
    <location>
        <begin position="18"/>
        <end position="38"/>
    </location>
</feature>
<organism evidence="8 9">
    <name type="scientific">Lysinibacillus alkalisoli</name>
    <dbReference type="NCBI Taxonomy" id="1911548"/>
    <lineage>
        <taxon>Bacteria</taxon>
        <taxon>Bacillati</taxon>
        <taxon>Bacillota</taxon>
        <taxon>Bacilli</taxon>
        <taxon>Bacillales</taxon>
        <taxon>Bacillaceae</taxon>
        <taxon>Lysinibacillus</taxon>
    </lineage>
</organism>
<feature type="transmembrane region" description="Helical" evidence="6">
    <location>
        <begin position="228"/>
        <end position="257"/>
    </location>
</feature>
<dbReference type="Pfam" id="PF02687">
    <property type="entry name" value="FtsX"/>
    <property type="match status" value="1"/>
</dbReference>
<keyword evidence="3 6" id="KW-0812">Transmembrane</keyword>
<feature type="domain" description="ABC3 transporter permease C-terminal" evidence="7">
    <location>
        <begin position="62"/>
        <end position="170"/>
    </location>
</feature>
<evidence type="ECO:0000256" key="3">
    <source>
        <dbReference type="ARBA" id="ARBA00022692"/>
    </source>
</evidence>
<keyword evidence="4 6" id="KW-1133">Transmembrane helix</keyword>
<keyword evidence="6" id="KW-0813">Transport</keyword>
<dbReference type="EMBL" id="BMJT01000001">
    <property type="protein sequence ID" value="GGG10628.1"/>
    <property type="molecule type" value="Genomic_DNA"/>
</dbReference>
<keyword evidence="2 6" id="KW-1003">Cell membrane</keyword>
<comment type="caution">
    <text evidence="8">The sequence shown here is derived from an EMBL/GenBank/DDBJ whole genome shotgun (WGS) entry which is preliminary data.</text>
</comment>
<proteinExistence type="inferred from homology"/>
<dbReference type="GO" id="GO:0005886">
    <property type="term" value="C:plasma membrane"/>
    <property type="evidence" value="ECO:0007669"/>
    <property type="project" value="UniProtKB-SubCell"/>
</dbReference>
<dbReference type="AlphaFoldDB" id="A0A917D450"/>
<dbReference type="PANTHER" id="PTHR46795:SF3">
    <property type="entry name" value="ABC TRANSPORTER PERMEASE"/>
    <property type="match status" value="1"/>
</dbReference>
<comment type="similarity">
    <text evidence="6">Belongs to the ABC-4 integral membrane protein family.</text>
</comment>
<comment type="subcellular location">
    <subcellularLocation>
        <location evidence="1 6">Cell membrane</location>
        <topology evidence="1 6">Multi-pass membrane protein</topology>
    </subcellularLocation>
</comment>
<evidence type="ECO:0000256" key="5">
    <source>
        <dbReference type="ARBA" id="ARBA00023136"/>
    </source>
</evidence>
<feature type="transmembrane region" description="Helical" evidence="6">
    <location>
        <begin position="587"/>
        <end position="610"/>
    </location>
</feature>
<dbReference type="InterPro" id="IPR003838">
    <property type="entry name" value="ABC3_permease_C"/>
</dbReference>
<dbReference type="GO" id="GO:0055085">
    <property type="term" value="P:transmembrane transport"/>
    <property type="evidence" value="ECO:0007669"/>
    <property type="project" value="UniProtKB-UniRule"/>
</dbReference>
<dbReference type="RefSeq" id="WP_188613069.1">
    <property type="nucleotide sequence ID" value="NZ_BMJT01000001.1"/>
</dbReference>
<dbReference type="PANTHER" id="PTHR46795">
    <property type="entry name" value="ABC TRANSPORTER PERMEASE-RELATED-RELATED"/>
    <property type="match status" value="1"/>
</dbReference>
<evidence type="ECO:0000313" key="9">
    <source>
        <dbReference type="Proteomes" id="UP000616608"/>
    </source>
</evidence>
<feature type="transmembrane region" description="Helical" evidence="6">
    <location>
        <begin position="497"/>
        <end position="519"/>
    </location>
</feature>
<dbReference type="InterPro" id="IPR052536">
    <property type="entry name" value="ABC-4_Integral_Memb_Prot"/>
</dbReference>
<reference evidence="8" key="2">
    <citation type="submission" date="2020-09" db="EMBL/GenBank/DDBJ databases">
        <authorList>
            <person name="Sun Q."/>
            <person name="Zhou Y."/>
        </authorList>
    </citation>
    <scope>NUCLEOTIDE SEQUENCE</scope>
    <source>
        <strain evidence="8">CGMCC 1.15760</strain>
    </source>
</reference>
<gene>
    <name evidence="8" type="ORF">GCM10007425_01170</name>
</gene>
<name>A0A917D450_9BACI</name>
<feature type="transmembrane region" description="Helical" evidence="6">
    <location>
        <begin position="197"/>
        <end position="216"/>
    </location>
</feature>
<evidence type="ECO:0000259" key="7">
    <source>
        <dbReference type="Pfam" id="PF02687"/>
    </source>
</evidence>
<protein>
    <submittedName>
        <fullName evidence="8">ABC transporter permease</fullName>
    </submittedName>
</protein>
<evidence type="ECO:0000256" key="6">
    <source>
        <dbReference type="PIRNR" id="PIRNR018968"/>
    </source>
</evidence>
<evidence type="ECO:0000256" key="2">
    <source>
        <dbReference type="ARBA" id="ARBA00022475"/>
    </source>
</evidence>
<dbReference type="InterPro" id="IPR027022">
    <property type="entry name" value="ABC_permease_BceB-typ"/>
</dbReference>
<keyword evidence="9" id="KW-1185">Reference proteome</keyword>
<dbReference type="PIRSF" id="PIRSF018968">
    <property type="entry name" value="ABC_permease_BceB"/>
    <property type="match status" value="1"/>
</dbReference>
<dbReference type="Proteomes" id="UP000616608">
    <property type="component" value="Unassembled WGS sequence"/>
</dbReference>
<evidence type="ECO:0000256" key="1">
    <source>
        <dbReference type="ARBA" id="ARBA00004651"/>
    </source>
</evidence>
<feature type="transmembrane region" description="Helical" evidence="6">
    <location>
        <begin position="290"/>
        <end position="312"/>
    </location>
</feature>
<sequence length="620" mass="69367">MMLFDLARKNLQRNFSSYFLYIASMVFSIVIYFTFVTLKYNDDIEKMTGTSQKISSIMSGSAVVLLFFIVVFIAYSNSFFMKKRKKEVALYSLLGVRKQQIGFMLFFENLFIGIVSLIAGIGIGFLMSKVLLTILIRLMGYSLTAGFTFSMPAVINTIIVFSILFLFTSLQGYRVIYQFKLIDLFHAEKQGEAMPKASIISAIIGTASIATGYYFALADIMTSTAWRIIGIAMPIVIIGLTIFGTYLLFHSVSVFLLQAMKKIHRYAWKNLNLITTSQLLYRIRGNAKSLTVIAVLSATTITAGGAVFGLYYNISKTTTTSTPITFMWKGEALDVPEVDYHNTLTLKDVTLTNADAEYNYMFMSLSDYNKLAVQQGKQEMASIKEGQSVLLDPFFDERFSNKVKGETYTTADTQLQVAEQYEYGVTNIGTTGNIMIVADSTFETLQGEAILTQMYQVKEEADQLQISRDLEKRITEQQQAFTSHPADFEQSMSGAGAMLFVGSFLGLVFLTATGSIIYFKVISEAEADKDKYTILYKIGVNDQQMLKTIATQVAIIFGAPLIVGITHASVALLGFSNLLGMSITKPVLLWMAAYTLIYVLYYIFTTRAFYKIVKNARRNI</sequence>
<evidence type="ECO:0000313" key="8">
    <source>
        <dbReference type="EMBL" id="GGG10628.1"/>
    </source>
</evidence>
<accession>A0A917D450</accession>
<feature type="transmembrane region" description="Helical" evidence="6">
    <location>
        <begin position="101"/>
        <end position="127"/>
    </location>
</feature>
<reference evidence="8" key="1">
    <citation type="journal article" date="2014" name="Int. J. Syst. Evol. Microbiol.">
        <title>Complete genome sequence of Corynebacterium casei LMG S-19264T (=DSM 44701T), isolated from a smear-ripened cheese.</title>
        <authorList>
            <consortium name="US DOE Joint Genome Institute (JGI-PGF)"/>
            <person name="Walter F."/>
            <person name="Albersmeier A."/>
            <person name="Kalinowski J."/>
            <person name="Ruckert C."/>
        </authorList>
    </citation>
    <scope>NUCLEOTIDE SEQUENCE</scope>
    <source>
        <strain evidence="8">CGMCC 1.15760</strain>
    </source>
</reference>
<feature type="transmembrane region" description="Helical" evidence="6">
    <location>
        <begin position="147"/>
        <end position="176"/>
    </location>
</feature>
<keyword evidence="5 6" id="KW-0472">Membrane</keyword>
<feature type="transmembrane region" description="Helical" evidence="6">
    <location>
        <begin position="553"/>
        <end position="575"/>
    </location>
</feature>